<evidence type="ECO:0000313" key="2">
    <source>
        <dbReference type="EMBL" id="RFA13229.1"/>
    </source>
</evidence>
<evidence type="ECO:0000313" key="3">
    <source>
        <dbReference type="Proteomes" id="UP000256541"/>
    </source>
</evidence>
<evidence type="ECO:0000256" key="1">
    <source>
        <dbReference type="SAM" id="Phobius"/>
    </source>
</evidence>
<accession>A0A3E0VUP5</accession>
<feature type="transmembrane region" description="Helical" evidence="1">
    <location>
        <begin position="12"/>
        <end position="29"/>
    </location>
</feature>
<dbReference type="OrthoDB" id="5125396at2"/>
<proteinExistence type="predicted"/>
<gene>
    <name evidence="2" type="ORF">B7R22_13760</name>
</gene>
<protein>
    <submittedName>
        <fullName evidence="2">Uncharacterized protein</fullName>
    </submittedName>
</protein>
<feature type="transmembrane region" description="Helical" evidence="1">
    <location>
        <begin position="116"/>
        <end position="133"/>
    </location>
</feature>
<dbReference type="AlphaFoldDB" id="A0A3E0VUP5"/>
<comment type="caution">
    <text evidence="2">The sequence shown here is derived from an EMBL/GenBank/DDBJ whole genome shotgun (WGS) entry which is preliminary data.</text>
</comment>
<reference evidence="2 3" key="1">
    <citation type="submission" date="2017-04" db="EMBL/GenBank/DDBJ databases">
        <title>Comparative genome analysis of Subtercola boreus.</title>
        <authorList>
            <person name="Cho Y.-J."/>
            <person name="Cho A."/>
            <person name="Kim O.-S."/>
            <person name="Lee J.-I."/>
        </authorList>
    </citation>
    <scope>NUCLEOTIDE SEQUENCE [LARGE SCALE GENOMIC DNA]</scope>
    <source>
        <strain evidence="2 3">P27479</strain>
    </source>
</reference>
<name>A0A3E0VUP5_9MICO</name>
<dbReference type="EMBL" id="NBXB01000035">
    <property type="protein sequence ID" value="RFA13229.1"/>
    <property type="molecule type" value="Genomic_DNA"/>
</dbReference>
<dbReference type="Proteomes" id="UP000256541">
    <property type="component" value="Unassembled WGS sequence"/>
</dbReference>
<sequence length="202" mass="20857">MSDRAARVLRGVSAAGFAVFVAAFSHVAVGGTAPGIAGLALGLAFAVLVCVALAGRSLSVLRLSIAVGLSQLVFHLIFSLGAPSGVTAVTSGHHDSMVAFSAASGVGDAVMQGCDWMWAAHTVAAIATIFALTKGERVIRSLSATARVRLRRLVALPFSEPLAPHKVTVDALELEPDRAKDVWVFLGSMRHRGPPAGRPVTV</sequence>
<keyword evidence="1" id="KW-0812">Transmembrane</keyword>
<keyword evidence="1" id="KW-0472">Membrane</keyword>
<organism evidence="2 3">
    <name type="scientific">Subtercola boreus</name>
    <dbReference type="NCBI Taxonomy" id="120213"/>
    <lineage>
        <taxon>Bacteria</taxon>
        <taxon>Bacillati</taxon>
        <taxon>Actinomycetota</taxon>
        <taxon>Actinomycetes</taxon>
        <taxon>Micrococcales</taxon>
        <taxon>Microbacteriaceae</taxon>
        <taxon>Subtercola</taxon>
    </lineage>
</organism>
<keyword evidence="1" id="KW-1133">Transmembrane helix</keyword>
<feature type="transmembrane region" description="Helical" evidence="1">
    <location>
        <begin position="61"/>
        <end position="82"/>
    </location>
</feature>
<dbReference type="RefSeq" id="WP_116412295.1">
    <property type="nucleotide sequence ID" value="NZ_NBXB01000035.1"/>
</dbReference>
<feature type="transmembrane region" description="Helical" evidence="1">
    <location>
        <begin position="35"/>
        <end position="54"/>
    </location>
</feature>